<evidence type="ECO:0000256" key="1">
    <source>
        <dbReference type="SAM" id="MobiDB-lite"/>
    </source>
</evidence>
<keyword evidence="3" id="KW-1185">Reference proteome</keyword>
<name>A0AAD7NAM1_9AGAR</name>
<accession>A0AAD7NAM1</accession>
<evidence type="ECO:0000313" key="3">
    <source>
        <dbReference type="Proteomes" id="UP001215280"/>
    </source>
</evidence>
<evidence type="ECO:0008006" key="4">
    <source>
        <dbReference type="Google" id="ProtNLM"/>
    </source>
</evidence>
<dbReference type="EMBL" id="JARJLG010000073">
    <property type="protein sequence ID" value="KAJ7752783.1"/>
    <property type="molecule type" value="Genomic_DNA"/>
</dbReference>
<organism evidence="2 3">
    <name type="scientific">Mycena maculata</name>
    <dbReference type="NCBI Taxonomy" id="230809"/>
    <lineage>
        <taxon>Eukaryota</taxon>
        <taxon>Fungi</taxon>
        <taxon>Dikarya</taxon>
        <taxon>Basidiomycota</taxon>
        <taxon>Agaricomycotina</taxon>
        <taxon>Agaricomycetes</taxon>
        <taxon>Agaricomycetidae</taxon>
        <taxon>Agaricales</taxon>
        <taxon>Marasmiineae</taxon>
        <taxon>Mycenaceae</taxon>
        <taxon>Mycena</taxon>
    </lineage>
</organism>
<comment type="caution">
    <text evidence="2">The sequence shown here is derived from an EMBL/GenBank/DDBJ whole genome shotgun (WGS) entry which is preliminary data.</text>
</comment>
<dbReference type="Gene3D" id="1.20.1280.50">
    <property type="match status" value="1"/>
</dbReference>
<feature type="region of interest" description="Disordered" evidence="1">
    <location>
        <begin position="1"/>
        <end position="22"/>
    </location>
</feature>
<dbReference type="SUPFAM" id="SSF81383">
    <property type="entry name" value="F-box domain"/>
    <property type="match status" value="1"/>
</dbReference>
<dbReference type="Proteomes" id="UP001215280">
    <property type="component" value="Unassembled WGS sequence"/>
</dbReference>
<sequence>MLDPNTTPVPSEILETNDPPAESQIPSIRDFISRARAQKIILNEQIALLQSSLDKTVDNVDKLLAERESLDIQIHKHEGALSPLRRMPIEILSLIFTYTMPPYRRYAESAPWRVSAVCARWRTIALSQPCFWTTIVIDRFRPTDRLSLETQLSRTGNLPLHIAFDCEDVTIFEPEEKQFLDIIVQYSVRWETVALNGPEELYSSIQKHIQRRLPMLRTLTIEMFFQTDFPASDLLDMFACAPNLEAAFVNREMWSCPVTMELPWFQLSRYGASDTWNGHLHALRSCCNLVECTLDIRVDNESTPSGTLTQLPHLLRLSLSHHGFLACLETPSLTELYCHCKVHQDLPLLFRLPRLEKLVIMGGGALPNLAGIVRAVPTIKFLGFLSPLPVDLVRNFLGSGSKLAPALESVAFQLEDDALDDLITPIESSDWEAARLRSITLVSSQWPPSPTILHRTELLRDRGMDITISRDYWGYVSEAFCIEPRRQPGHRPLSPFTLVFLPLRVHADLGFEPTVKFVQIESAGFIQQCRGTWPRTGVSICGIGRFHCVRSLWPTPFWDPIAESCIYVRRDGDGLRGAGVDMAQRKGQRLQRLGAEVVFLAVDQVLRAKGSLQTHIVEHQITGRTTSPEQTSVRLYRGESAPEVEAELGRVRDSTTVSARQLPERSSSRSFCRKNLKRFVGERRSRSRCPRRVAIRVAGSRSPWGRRFKQFVTLKKIRKNSYEATKPSTLRPQGHNYPQNYPQEKVISMLSASRRGEDNPQLQVTITSHFLVTQIVILVTAAGEEPGHDEDVLTTQDHVSVTQTFGVVRDDQ</sequence>
<evidence type="ECO:0000313" key="2">
    <source>
        <dbReference type="EMBL" id="KAJ7752783.1"/>
    </source>
</evidence>
<dbReference type="AlphaFoldDB" id="A0AAD7NAM1"/>
<dbReference type="InterPro" id="IPR036047">
    <property type="entry name" value="F-box-like_dom_sf"/>
</dbReference>
<dbReference type="SUPFAM" id="SSF52047">
    <property type="entry name" value="RNI-like"/>
    <property type="match status" value="1"/>
</dbReference>
<gene>
    <name evidence="2" type="ORF">DFH07DRAFT_774308</name>
</gene>
<protein>
    <recommendedName>
        <fullName evidence="4">F-box domain-containing protein</fullName>
    </recommendedName>
</protein>
<proteinExistence type="predicted"/>
<reference evidence="2" key="1">
    <citation type="submission" date="2023-03" db="EMBL/GenBank/DDBJ databases">
        <title>Massive genome expansion in bonnet fungi (Mycena s.s.) driven by repeated elements and novel gene families across ecological guilds.</title>
        <authorList>
            <consortium name="Lawrence Berkeley National Laboratory"/>
            <person name="Harder C.B."/>
            <person name="Miyauchi S."/>
            <person name="Viragh M."/>
            <person name="Kuo A."/>
            <person name="Thoen E."/>
            <person name="Andreopoulos B."/>
            <person name="Lu D."/>
            <person name="Skrede I."/>
            <person name="Drula E."/>
            <person name="Henrissat B."/>
            <person name="Morin E."/>
            <person name="Kohler A."/>
            <person name="Barry K."/>
            <person name="LaButti K."/>
            <person name="Morin E."/>
            <person name="Salamov A."/>
            <person name="Lipzen A."/>
            <person name="Mereny Z."/>
            <person name="Hegedus B."/>
            <person name="Baldrian P."/>
            <person name="Stursova M."/>
            <person name="Weitz H."/>
            <person name="Taylor A."/>
            <person name="Grigoriev I.V."/>
            <person name="Nagy L.G."/>
            <person name="Martin F."/>
            <person name="Kauserud H."/>
        </authorList>
    </citation>
    <scope>NUCLEOTIDE SEQUENCE</scope>
    <source>
        <strain evidence="2">CBHHK188m</strain>
    </source>
</reference>